<keyword evidence="2" id="KW-0732">Signal</keyword>
<dbReference type="PROSITE" id="PS51257">
    <property type="entry name" value="PROKAR_LIPOPROTEIN"/>
    <property type="match status" value="1"/>
</dbReference>
<accession>A0ABV1ERI7</accession>
<proteinExistence type="predicted"/>
<name>A0ABV1ERI7_9FIRM</name>
<evidence type="ECO:0000256" key="1">
    <source>
        <dbReference type="SAM" id="MobiDB-lite"/>
    </source>
</evidence>
<protein>
    <recommendedName>
        <fullName evidence="5">Antigen I/II N-terminal domain-containing protein</fullName>
    </recommendedName>
</protein>
<dbReference type="Proteomes" id="UP001440599">
    <property type="component" value="Unassembled WGS sequence"/>
</dbReference>
<feature type="signal peptide" evidence="2">
    <location>
        <begin position="1"/>
        <end position="18"/>
    </location>
</feature>
<evidence type="ECO:0000313" key="4">
    <source>
        <dbReference type="Proteomes" id="UP001440599"/>
    </source>
</evidence>
<feature type="chain" id="PRO_5047339815" description="Antigen I/II N-terminal domain-containing protein" evidence="2">
    <location>
        <begin position="19"/>
        <end position="213"/>
    </location>
</feature>
<evidence type="ECO:0000256" key="2">
    <source>
        <dbReference type="SAM" id="SignalP"/>
    </source>
</evidence>
<dbReference type="RefSeq" id="WP_349140995.1">
    <property type="nucleotide sequence ID" value="NZ_JBBMFT010000009.1"/>
</dbReference>
<feature type="region of interest" description="Disordered" evidence="1">
    <location>
        <begin position="24"/>
        <end position="52"/>
    </location>
</feature>
<gene>
    <name evidence="3" type="ORF">WMO45_11860</name>
</gene>
<evidence type="ECO:0000313" key="3">
    <source>
        <dbReference type="EMBL" id="MEQ2457217.1"/>
    </source>
</evidence>
<keyword evidence="4" id="KW-1185">Reference proteome</keyword>
<dbReference type="EMBL" id="JBBMFT010000009">
    <property type="protein sequence ID" value="MEQ2457217.1"/>
    <property type="molecule type" value="Genomic_DNA"/>
</dbReference>
<evidence type="ECO:0008006" key="5">
    <source>
        <dbReference type="Google" id="ProtNLM"/>
    </source>
</evidence>
<organism evidence="3 4">
    <name type="scientific">Flavonifractor hominis</name>
    <dbReference type="NCBI Taxonomy" id="3133178"/>
    <lineage>
        <taxon>Bacteria</taxon>
        <taxon>Bacillati</taxon>
        <taxon>Bacillota</taxon>
        <taxon>Clostridia</taxon>
        <taxon>Eubacteriales</taxon>
        <taxon>Oscillospiraceae</taxon>
        <taxon>Flavonifractor</taxon>
    </lineage>
</organism>
<reference evidence="3 4" key="1">
    <citation type="submission" date="2024-03" db="EMBL/GenBank/DDBJ databases">
        <title>Human intestinal bacterial collection.</title>
        <authorList>
            <person name="Pauvert C."/>
            <person name="Hitch T.C.A."/>
            <person name="Clavel T."/>
        </authorList>
    </citation>
    <scope>NUCLEOTIDE SEQUENCE [LARGE SCALE GENOMIC DNA]</scope>
    <source>
        <strain evidence="3 4">CLA-AP-H34</strain>
    </source>
</reference>
<comment type="caution">
    <text evidence="3">The sequence shown here is derived from an EMBL/GenBank/DDBJ whole genome shotgun (WGS) entry which is preliminary data.</text>
</comment>
<sequence>MKRMLSLLLALAMLFSLAACGKGTTATQPAPEDETGAVTQSKAPADDASDAETVGSVAVDEGLFDVTLSIPAAFADEDKTQADYDAMAKEAGYKSITLNDDGSLTYVMTKAQHKDMMDQMAAEFQKQLDEMCGSENYPNFVSIKADSNFSSFEIVTKSEELDLAESFSVLAFYMLSGMYNAFNGTQVENCKVTFINEASGAVIQEANSADAGE</sequence>